<feature type="domain" description="HTH tetR-type" evidence="3">
    <location>
        <begin position="1"/>
        <end position="61"/>
    </location>
</feature>
<dbReference type="Pfam" id="PF00440">
    <property type="entry name" value="TetR_N"/>
    <property type="match status" value="1"/>
</dbReference>
<dbReference type="Gene3D" id="1.10.357.10">
    <property type="entry name" value="Tetracycline Repressor, domain 2"/>
    <property type="match status" value="1"/>
</dbReference>
<dbReference type="InterPro" id="IPR001647">
    <property type="entry name" value="HTH_TetR"/>
</dbReference>
<evidence type="ECO:0000256" key="1">
    <source>
        <dbReference type="ARBA" id="ARBA00023125"/>
    </source>
</evidence>
<dbReference type="PRINTS" id="PR00455">
    <property type="entry name" value="HTHTETR"/>
</dbReference>
<name>A0A7C9FP89_9BACT</name>
<evidence type="ECO:0000313" key="4">
    <source>
        <dbReference type="EMBL" id="MPR34151.1"/>
    </source>
</evidence>
<dbReference type="PANTHER" id="PTHR30328">
    <property type="entry name" value="TRANSCRIPTIONAL REPRESSOR"/>
    <property type="match status" value="1"/>
</dbReference>
<dbReference type="SUPFAM" id="SSF48498">
    <property type="entry name" value="Tetracyclin repressor-like, C-terminal domain"/>
    <property type="match status" value="1"/>
</dbReference>
<dbReference type="InterPro" id="IPR009057">
    <property type="entry name" value="Homeodomain-like_sf"/>
</dbReference>
<dbReference type="InterPro" id="IPR050109">
    <property type="entry name" value="HTH-type_TetR-like_transc_reg"/>
</dbReference>
<comment type="caution">
    <text evidence="4">The sequence shown here is derived from an EMBL/GenBank/DDBJ whole genome shotgun (WGS) entry which is preliminary data.</text>
</comment>
<evidence type="ECO:0000313" key="5">
    <source>
        <dbReference type="Proteomes" id="UP000479293"/>
    </source>
</evidence>
<protein>
    <submittedName>
        <fullName evidence="4">TetR family transcriptional regulator</fullName>
    </submittedName>
</protein>
<accession>A0A7C9FP89</accession>
<dbReference type="EMBL" id="WHLY01000002">
    <property type="protein sequence ID" value="MPR34151.1"/>
    <property type="molecule type" value="Genomic_DNA"/>
</dbReference>
<dbReference type="AlphaFoldDB" id="A0A7C9FP89"/>
<dbReference type="PROSITE" id="PS50977">
    <property type="entry name" value="HTH_TETR_2"/>
    <property type="match status" value="1"/>
</dbReference>
<evidence type="ECO:0000259" key="3">
    <source>
        <dbReference type="PROSITE" id="PS50977"/>
    </source>
</evidence>
<keyword evidence="1 2" id="KW-0238">DNA-binding</keyword>
<keyword evidence="5" id="KW-1185">Reference proteome</keyword>
<dbReference type="Proteomes" id="UP000479293">
    <property type="component" value="Unassembled WGS sequence"/>
</dbReference>
<gene>
    <name evidence="4" type="ORF">GBK04_12435</name>
</gene>
<feature type="DNA-binding region" description="H-T-H motif" evidence="2">
    <location>
        <begin position="24"/>
        <end position="43"/>
    </location>
</feature>
<evidence type="ECO:0000256" key="2">
    <source>
        <dbReference type="PROSITE-ProRule" id="PRU00335"/>
    </source>
</evidence>
<dbReference type="SUPFAM" id="SSF46689">
    <property type="entry name" value="Homeodomain-like"/>
    <property type="match status" value="1"/>
</dbReference>
<dbReference type="InterPro" id="IPR036271">
    <property type="entry name" value="Tet_transcr_reg_TetR-rel_C_sf"/>
</dbReference>
<reference evidence="4 5" key="1">
    <citation type="submission" date="2019-10" db="EMBL/GenBank/DDBJ databases">
        <title>Draft Genome Sequence of Cytophagaceae sp. SJW1-29.</title>
        <authorList>
            <person name="Choi A."/>
        </authorList>
    </citation>
    <scope>NUCLEOTIDE SEQUENCE [LARGE SCALE GENOMIC DNA]</scope>
    <source>
        <strain evidence="4 5">SJW1-29</strain>
    </source>
</reference>
<organism evidence="4 5">
    <name type="scientific">Salmonirosea aquatica</name>
    <dbReference type="NCBI Taxonomy" id="2654236"/>
    <lineage>
        <taxon>Bacteria</taxon>
        <taxon>Pseudomonadati</taxon>
        <taxon>Bacteroidota</taxon>
        <taxon>Cytophagia</taxon>
        <taxon>Cytophagales</taxon>
        <taxon>Spirosomataceae</taxon>
        <taxon>Salmonirosea</taxon>
    </lineage>
</organism>
<sequence length="208" mass="24159">MPVRERILKTAVDLFWRYGVKSITMDDIAKELGISKKTIYQHFNDKDAIVKEVVEQELACEKTDIDRLGAESRDPIEEVLKTSDYVQASFGTISPVLLHDLKKYHPRAWILFQKHKHEHIIQGISGNLKRGIEKGYYRENINVDVLARMRVEQIEMAFDPTIFPPQKFSLVDVHVQLIHHFLRGILTDKGFTIYNTYVDKSVIESNHP</sequence>
<proteinExistence type="predicted"/>
<dbReference type="PANTHER" id="PTHR30328:SF54">
    <property type="entry name" value="HTH-TYPE TRANSCRIPTIONAL REPRESSOR SCO4008"/>
    <property type="match status" value="1"/>
</dbReference>
<dbReference type="GO" id="GO:0003677">
    <property type="term" value="F:DNA binding"/>
    <property type="evidence" value="ECO:0007669"/>
    <property type="project" value="UniProtKB-UniRule"/>
</dbReference>